<keyword evidence="3" id="KW-1185">Reference proteome</keyword>
<evidence type="ECO:0000313" key="3">
    <source>
        <dbReference type="Proteomes" id="UP000286100"/>
    </source>
</evidence>
<dbReference type="EMBL" id="QYUM01000003">
    <property type="protein sequence ID" value="RJF90669.1"/>
    <property type="molecule type" value="Genomic_DNA"/>
</dbReference>
<protein>
    <submittedName>
        <fullName evidence="2">Uncharacterized protein</fullName>
    </submittedName>
</protein>
<name>A0A418WLD9_9SPHN</name>
<dbReference type="AlphaFoldDB" id="A0A418WLD9"/>
<feature type="region of interest" description="Disordered" evidence="1">
    <location>
        <begin position="366"/>
        <end position="392"/>
    </location>
</feature>
<organism evidence="2 3">
    <name type="scientific">Sphingomonas cavernae</name>
    <dbReference type="NCBI Taxonomy" id="2320861"/>
    <lineage>
        <taxon>Bacteria</taxon>
        <taxon>Pseudomonadati</taxon>
        <taxon>Pseudomonadota</taxon>
        <taxon>Alphaproteobacteria</taxon>
        <taxon>Sphingomonadales</taxon>
        <taxon>Sphingomonadaceae</taxon>
        <taxon>Sphingomonas</taxon>
    </lineage>
</organism>
<sequence>MVRRTAYFDHSSIWWDIEGPENVLPGPLVRHDVAATALIFKAMETGRNLHIEGPVSRSLLAALEELVVCWVLWRPDLYAPVSVSADTELDDAPSVSHPQTAISACSGGVDGSFTIWRHFKARANRSSRKLGAALFVHGLDIPLARQAEFDDAFASAADTLRSIDLPLVKMRTNWRELGSRTWQMDFGAGLSSCLRQWQGTYDSALIGSGEDYAHLVFPWGSNPITFAMLSSPEFEVVWDGGGFGRTAKLEAISDWPEALSNLRVCWQNASESANCGRCEKCVRTKLNFRALGLDLPPLLAGEPTLTQIATLRASNAVKVDQLQDIVDHCRMRGNALPGWARAVQVSIAWNVVLNAGKRTKQMLFPRARRKSGTTKPSLAVATADQTDPAGVG</sequence>
<evidence type="ECO:0000313" key="2">
    <source>
        <dbReference type="EMBL" id="RJF90669.1"/>
    </source>
</evidence>
<gene>
    <name evidence="2" type="ORF">D3876_10670</name>
</gene>
<reference evidence="2 3" key="1">
    <citation type="submission" date="2018-09" db="EMBL/GenBank/DDBJ databases">
        <authorList>
            <person name="Zhu H."/>
        </authorList>
    </citation>
    <scope>NUCLEOTIDE SEQUENCE [LARGE SCALE GENOMIC DNA]</scope>
    <source>
        <strain evidence="2 3">K2R01-6</strain>
    </source>
</reference>
<proteinExistence type="predicted"/>
<dbReference type="Proteomes" id="UP000286100">
    <property type="component" value="Unassembled WGS sequence"/>
</dbReference>
<comment type="caution">
    <text evidence="2">The sequence shown here is derived from an EMBL/GenBank/DDBJ whole genome shotgun (WGS) entry which is preliminary data.</text>
</comment>
<accession>A0A418WLD9</accession>
<evidence type="ECO:0000256" key="1">
    <source>
        <dbReference type="SAM" id="MobiDB-lite"/>
    </source>
</evidence>